<evidence type="ECO:0000313" key="2">
    <source>
        <dbReference type="WBParaSite" id="nRc.2.0.1.t15097-RA"/>
    </source>
</evidence>
<name>A0A915ILP1_ROMCU</name>
<keyword evidence="1" id="KW-1185">Reference proteome</keyword>
<evidence type="ECO:0000313" key="1">
    <source>
        <dbReference type="Proteomes" id="UP000887565"/>
    </source>
</evidence>
<sequence length="141" mass="15900">QKDEYNKSPEVSNEEDLSLQPKKVYDIPKCLQAAIASAMKSGLMYHLKDLLGFPVSPIYKLEVWAHMDTVNDPPIPSEVDDLWTERVALDQPLTYHGTHYHYLLNTIFSVLQVDGHWLQKLTSTMPLTAVIASPCSVAEFA</sequence>
<dbReference type="WBParaSite" id="nRc.2.0.1.t15097-RA">
    <property type="protein sequence ID" value="nRc.2.0.1.t15097-RA"/>
    <property type="gene ID" value="nRc.2.0.1.g15097"/>
</dbReference>
<dbReference type="Proteomes" id="UP000887565">
    <property type="component" value="Unplaced"/>
</dbReference>
<organism evidence="1 2">
    <name type="scientific">Romanomermis culicivorax</name>
    <name type="common">Nematode worm</name>
    <dbReference type="NCBI Taxonomy" id="13658"/>
    <lineage>
        <taxon>Eukaryota</taxon>
        <taxon>Metazoa</taxon>
        <taxon>Ecdysozoa</taxon>
        <taxon>Nematoda</taxon>
        <taxon>Enoplea</taxon>
        <taxon>Dorylaimia</taxon>
        <taxon>Mermithida</taxon>
        <taxon>Mermithoidea</taxon>
        <taxon>Mermithidae</taxon>
        <taxon>Romanomermis</taxon>
    </lineage>
</organism>
<dbReference type="AlphaFoldDB" id="A0A915ILP1"/>
<protein>
    <submittedName>
        <fullName evidence="2">Uncharacterized protein</fullName>
    </submittedName>
</protein>
<accession>A0A915ILP1</accession>
<proteinExistence type="predicted"/>
<reference evidence="2" key="1">
    <citation type="submission" date="2022-11" db="UniProtKB">
        <authorList>
            <consortium name="WormBaseParasite"/>
        </authorList>
    </citation>
    <scope>IDENTIFICATION</scope>
</reference>